<evidence type="ECO:0000259" key="1">
    <source>
        <dbReference type="Pfam" id="PF08241"/>
    </source>
</evidence>
<gene>
    <name evidence="2" type="ORF">ACFQ1Q_11225</name>
</gene>
<evidence type="ECO:0000313" key="3">
    <source>
        <dbReference type="Proteomes" id="UP001597013"/>
    </source>
</evidence>
<reference evidence="3" key="1">
    <citation type="journal article" date="2019" name="Int. J. Syst. Evol. Microbiol.">
        <title>The Global Catalogue of Microorganisms (GCM) 10K type strain sequencing project: providing services to taxonomists for standard genome sequencing and annotation.</title>
        <authorList>
            <consortium name="The Broad Institute Genomics Platform"/>
            <consortium name="The Broad Institute Genome Sequencing Center for Infectious Disease"/>
            <person name="Wu L."/>
            <person name="Ma J."/>
        </authorList>
    </citation>
    <scope>NUCLEOTIDE SEQUENCE [LARGE SCALE GENOMIC DNA]</scope>
    <source>
        <strain evidence="3">CCUG 62215</strain>
    </source>
</reference>
<keyword evidence="2" id="KW-0489">Methyltransferase</keyword>
<dbReference type="InterPro" id="IPR013216">
    <property type="entry name" value="Methyltransf_11"/>
</dbReference>
<dbReference type="RefSeq" id="WP_386131368.1">
    <property type="nucleotide sequence ID" value="NZ_JBHTJL010000016.1"/>
</dbReference>
<keyword evidence="2" id="KW-0808">Transferase</keyword>
<dbReference type="CDD" id="cd02440">
    <property type="entry name" value="AdoMet_MTases"/>
    <property type="match status" value="1"/>
</dbReference>
<dbReference type="SUPFAM" id="SSF53335">
    <property type="entry name" value="S-adenosyl-L-methionine-dependent methyltransferases"/>
    <property type="match status" value="1"/>
</dbReference>
<dbReference type="PANTHER" id="PTHR43591">
    <property type="entry name" value="METHYLTRANSFERASE"/>
    <property type="match status" value="1"/>
</dbReference>
<dbReference type="Gene3D" id="3.40.50.150">
    <property type="entry name" value="Vaccinia Virus protein VP39"/>
    <property type="match status" value="1"/>
</dbReference>
<sequence length="233" mass="27411">MRLSRNITNRINWIFDNLIPPLLRDSKAFMAPFFYLLFKKDYKKFMTFKSKASQFSVEEMQNFYKTTEDLHIKRETDLNTKSIKFILNNLKGKTILDISCGRGYLVKKIAEDKSLIVTGVDFNIPDFLENSENINYVEATIEAIPFDDNSFDTVICTHTIEHIVNINLALKELKRVCKKRLIIVVPRQKNYKYTFDLHVNFFPYKHTVLDTFGHDGKVSCLQNDWLYINDNIN</sequence>
<protein>
    <submittedName>
        <fullName evidence="2">Class I SAM-dependent methyltransferase</fullName>
        <ecNumber evidence="2">2.1.1.-</ecNumber>
    </submittedName>
</protein>
<proteinExistence type="predicted"/>
<dbReference type="EC" id="2.1.1.-" evidence="2"/>
<dbReference type="InterPro" id="IPR029063">
    <property type="entry name" value="SAM-dependent_MTases_sf"/>
</dbReference>
<organism evidence="2 3">
    <name type="scientific">Winogradskyella litorisediminis</name>
    <dbReference type="NCBI Taxonomy" id="1156618"/>
    <lineage>
        <taxon>Bacteria</taxon>
        <taxon>Pseudomonadati</taxon>
        <taxon>Bacteroidota</taxon>
        <taxon>Flavobacteriia</taxon>
        <taxon>Flavobacteriales</taxon>
        <taxon>Flavobacteriaceae</taxon>
        <taxon>Winogradskyella</taxon>
    </lineage>
</organism>
<feature type="domain" description="Methyltransferase type 11" evidence="1">
    <location>
        <begin position="96"/>
        <end position="180"/>
    </location>
</feature>
<comment type="caution">
    <text evidence="2">The sequence shown here is derived from an EMBL/GenBank/DDBJ whole genome shotgun (WGS) entry which is preliminary data.</text>
</comment>
<name>A0ABW3NB51_9FLAO</name>
<keyword evidence="3" id="KW-1185">Reference proteome</keyword>
<dbReference type="Pfam" id="PF08241">
    <property type="entry name" value="Methyltransf_11"/>
    <property type="match status" value="1"/>
</dbReference>
<dbReference type="Proteomes" id="UP001597013">
    <property type="component" value="Unassembled WGS sequence"/>
</dbReference>
<dbReference type="EMBL" id="JBHTJL010000016">
    <property type="protein sequence ID" value="MFD1063816.1"/>
    <property type="molecule type" value="Genomic_DNA"/>
</dbReference>
<accession>A0ABW3NB51</accession>
<dbReference type="GO" id="GO:0032259">
    <property type="term" value="P:methylation"/>
    <property type="evidence" value="ECO:0007669"/>
    <property type="project" value="UniProtKB-KW"/>
</dbReference>
<evidence type="ECO:0000313" key="2">
    <source>
        <dbReference type="EMBL" id="MFD1063816.1"/>
    </source>
</evidence>
<dbReference type="GO" id="GO:0008168">
    <property type="term" value="F:methyltransferase activity"/>
    <property type="evidence" value="ECO:0007669"/>
    <property type="project" value="UniProtKB-KW"/>
</dbReference>